<dbReference type="InterPro" id="IPR008538">
    <property type="entry name" value="Uma2"/>
</dbReference>
<keyword evidence="2" id="KW-0255">Endonuclease</keyword>
<sequence length="181" mass="19747">MTQPTYSFPDSWGEADLEDLPDDGHRYEIVDGSLLVTPPPSQGHQRIGGNLFMALRLAVPDGWRVLDEIGVRVPGGNFIPDIVVLRPGAAQNVEWSESEDVALVVEIASKSTRVTDRTLKAAKYADARIPSYGRVDADGAVTIHTAPVDDEYTEAVTVRPGETRWVDLPFPVELVPADLVD</sequence>
<dbReference type="Gene3D" id="3.90.1570.10">
    <property type="entry name" value="tt1808, chain A"/>
    <property type="match status" value="1"/>
</dbReference>
<dbReference type="EMBL" id="FNSA01000003">
    <property type="protein sequence ID" value="SEC34655.1"/>
    <property type="molecule type" value="Genomic_DNA"/>
</dbReference>
<reference evidence="3" key="1">
    <citation type="submission" date="2016-10" db="EMBL/GenBank/DDBJ databases">
        <authorList>
            <person name="Varghese N."/>
            <person name="Submissions S."/>
        </authorList>
    </citation>
    <scope>NUCLEOTIDE SEQUENCE [LARGE SCALE GENOMIC DNA]</scope>
    <source>
        <strain evidence="3">DSM 44234</strain>
    </source>
</reference>
<dbReference type="InterPro" id="IPR011335">
    <property type="entry name" value="Restrct_endonuc-II-like"/>
</dbReference>
<dbReference type="GO" id="GO:0004519">
    <property type="term" value="F:endonuclease activity"/>
    <property type="evidence" value="ECO:0007669"/>
    <property type="project" value="UniProtKB-KW"/>
</dbReference>
<feature type="domain" description="Putative restriction endonuclease" evidence="1">
    <location>
        <begin position="16"/>
        <end position="173"/>
    </location>
</feature>
<keyword evidence="2" id="KW-0540">Nuclease</keyword>
<dbReference type="OrthoDB" id="9799703at2"/>
<accession>A0A1H4RRT1</accession>
<dbReference type="RefSeq" id="WP_068524932.1">
    <property type="nucleotide sequence ID" value="NZ_CBDRGN010000001.1"/>
</dbReference>
<dbReference type="CDD" id="cd06260">
    <property type="entry name" value="DUF820-like"/>
    <property type="match status" value="1"/>
</dbReference>
<gene>
    <name evidence="2" type="ORF">SAMN04489793_2070</name>
</gene>
<dbReference type="Pfam" id="PF05685">
    <property type="entry name" value="Uma2"/>
    <property type="match status" value="1"/>
</dbReference>
<dbReference type="Proteomes" id="UP000182241">
    <property type="component" value="Unassembled WGS sequence"/>
</dbReference>
<proteinExistence type="predicted"/>
<protein>
    <submittedName>
        <fullName evidence="2">Endonuclease, Uma2 family (Restriction endonuclease fold)</fullName>
    </submittedName>
</protein>
<dbReference type="AlphaFoldDB" id="A0A1H4RRT1"/>
<dbReference type="PANTHER" id="PTHR35400:SF3">
    <property type="entry name" value="SLL1072 PROTEIN"/>
    <property type="match status" value="1"/>
</dbReference>
<organism evidence="2 3">
    <name type="scientific">Tsukamurella tyrosinosolvens</name>
    <dbReference type="NCBI Taxonomy" id="57704"/>
    <lineage>
        <taxon>Bacteria</taxon>
        <taxon>Bacillati</taxon>
        <taxon>Actinomycetota</taxon>
        <taxon>Actinomycetes</taxon>
        <taxon>Mycobacteriales</taxon>
        <taxon>Tsukamurellaceae</taxon>
        <taxon>Tsukamurella</taxon>
    </lineage>
</organism>
<evidence type="ECO:0000259" key="1">
    <source>
        <dbReference type="Pfam" id="PF05685"/>
    </source>
</evidence>
<dbReference type="InterPro" id="IPR012296">
    <property type="entry name" value="Nuclease_put_TT1808"/>
</dbReference>
<keyword evidence="2" id="KW-0378">Hydrolase</keyword>
<dbReference type="GeneID" id="300999091"/>
<evidence type="ECO:0000313" key="3">
    <source>
        <dbReference type="Proteomes" id="UP000182241"/>
    </source>
</evidence>
<dbReference type="SUPFAM" id="SSF52980">
    <property type="entry name" value="Restriction endonuclease-like"/>
    <property type="match status" value="1"/>
</dbReference>
<name>A0A1H4RRT1_TSUTY</name>
<dbReference type="PANTHER" id="PTHR35400">
    <property type="entry name" value="SLR1083 PROTEIN"/>
    <property type="match status" value="1"/>
</dbReference>
<dbReference type="STRING" id="57704.SAMN04489793_2070"/>
<evidence type="ECO:0000313" key="2">
    <source>
        <dbReference type="EMBL" id="SEC34655.1"/>
    </source>
</evidence>
<keyword evidence="3" id="KW-1185">Reference proteome</keyword>